<evidence type="ECO:0000313" key="1">
    <source>
        <dbReference type="EMBL" id="SVE44055.1"/>
    </source>
</evidence>
<feature type="non-terminal residue" evidence="1">
    <location>
        <position position="1"/>
    </location>
</feature>
<proteinExistence type="predicted"/>
<name>A0A383DIH4_9ZZZZ</name>
<organism evidence="1">
    <name type="scientific">marine metagenome</name>
    <dbReference type="NCBI Taxonomy" id="408172"/>
    <lineage>
        <taxon>unclassified sequences</taxon>
        <taxon>metagenomes</taxon>
        <taxon>ecological metagenomes</taxon>
    </lineage>
</organism>
<protein>
    <submittedName>
        <fullName evidence="1">Uncharacterized protein</fullName>
    </submittedName>
</protein>
<reference evidence="1" key="1">
    <citation type="submission" date="2018-05" db="EMBL/GenBank/DDBJ databases">
        <authorList>
            <person name="Lanie J.A."/>
            <person name="Ng W.-L."/>
            <person name="Kazmierczak K.M."/>
            <person name="Andrzejewski T.M."/>
            <person name="Davidsen T.M."/>
            <person name="Wayne K.J."/>
            <person name="Tettelin H."/>
            <person name="Glass J.I."/>
            <person name="Rusch D."/>
            <person name="Podicherti R."/>
            <person name="Tsui H.-C.T."/>
            <person name="Winkler M.E."/>
        </authorList>
    </citation>
    <scope>NUCLEOTIDE SEQUENCE</scope>
</reference>
<gene>
    <name evidence="1" type="ORF">METZ01_LOCUS496909</name>
</gene>
<feature type="non-terminal residue" evidence="1">
    <location>
        <position position="235"/>
    </location>
</feature>
<dbReference type="EMBL" id="UINC01217452">
    <property type="protein sequence ID" value="SVE44055.1"/>
    <property type="molecule type" value="Genomic_DNA"/>
</dbReference>
<accession>A0A383DIH4</accession>
<dbReference type="AlphaFoldDB" id="A0A383DIH4"/>
<sequence length="235" mass="25637">HAVAEAFLLFAETNPRLSRLIFGPEINAIGRLGEGGFRDHPEFQRFLEHRDDAGTVVTELIGEAQRQGVLPGDPHVPDALVEADDFQDLPSTRFLAIAFATMIGVSVLREDDLLQAIGWNISLRSGARGITEAVLGLDPGSLSSATKTFLESPGVEPMAGSLGAEADAPPEVASLRRTSPLHRMATDHAEPLVGIRKAMGPPDEDLRRFVDEVREHVDSLREHVDSLREVRERVD</sequence>